<dbReference type="Pfam" id="PF00069">
    <property type="entry name" value="Pkinase"/>
    <property type="match status" value="1"/>
</dbReference>
<reference evidence="2 3" key="1">
    <citation type="submission" date="2016-10" db="EMBL/GenBank/DDBJ databases">
        <title>Genome of airborne Acinetobacter sp. 5-2Ac02 in the hospital environment: Species near to Acinetobacter towneri.</title>
        <authorList>
            <person name="Barbosa B."/>
            <person name="Fernandez-Garcia L."/>
            <person name="Gato E."/>
            <person name="Leao R."/>
            <person name="Albano R."/>
            <person name="Fernandez B."/>
            <person name="Fernandez-Cuenca F."/>
            <person name="Marques E."/>
            <person name="Tomas M."/>
        </authorList>
    </citation>
    <scope>NUCLEOTIDE SEQUENCE [LARGE SCALE GENOMIC DNA]</scope>
    <source>
        <strain evidence="2 3">5-2Ac02</strain>
    </source>
</reference>
<dbReference type="InterPro" id="IPR011009">
    <property type="entry name" value="Kinase-like_dom_sf"/>
</dbReference>
<dbReference type="SUPFAM" id="SSF56112">
    <property type="entry name" value="Protein kinase-like (PK-like)"/>
    <property type="match status" value="1"/>
</dbReference>
<evidence type="ECO:0000313" key="2">
    <source>
        <dbReference type="EMBL" id="OFE42297.1"/>
    </source>
</evidence>
<evidence type="ECO:0000259" key="1">
    <source>
        <dbReference type="PROSITE" id="PS50011"/>
    </source>
</evidence>
<accession>A0A1E8DY79</accession>
<name>A0A1E8DY79_9GAMM</name>
<dbReference type="PANTHER" id="PTHR44167:SF24">
    <property type="entry name" value="SERINE_THREONINE-PROTEIN KINASE CHK2"/>
    <property type="match status" value="1"/>
</dbReference>
<dbReference type="PROSITE" id="PS50011">
    <property type="entry name" value="PROTEIN_KINASE_DOM"/>
    <property type="match status" value="1"/>
</dbReference>
<protein>
    <recommendedName>
        <fullName evidence="1">Protein kinase domain-containing protein</fullName>
    </recommendedName>
</protein>
<dbReference type="GO" id="GO:0005524">
    <property type="term" value="F:ATP binding"/>
    <property type="evidence" value="ECO:0007669"/>
    <property type="project" value="InterPro"/>
</dbReference>
<feature type="domain" description="Protein kinase" evidence="1">
    <location>
        <begin position="1"/>
        <end position="283"/>
    </location>
</feature>
<dbReference type="AlphaFoldDB" id="A0A1E8DY79"/>
<sequence>MLFNVLNLDIEQLDSAQFELRSKAKSLQHGRHIYRFEHQGQFYWLKAQQPGVHRTVEQGFAQEWNFYKQYAQSSHLSFLLPCQLMDAVPIHIQSHGNSHDISFHYSQVYSRALILPEAKAALAMGNLPEQTEEIKHIFWRVFETVEALHQLDWIHADLKAEHLVQLDGQIKLLDFEQVQKVTDIQCQEITATPRYMAPELFHGQPKTVQSDIYALGIIFYEWLTQQRLQANSHHDWAYLHCQRLHIQLPAHLQAFLPLLNHMLVKPYSRRASSIAELKLLLSG</sequence>
<gene>
    <name evidence="2" type="ORF">BJN41_08565</name>
</gene>
<dbReference type="InterPro" id="IPR000719">
    <property type="entry name" value="Prot_kinase_dom"/>
</dbReference>
<proteinExistence type="predicted"/>
<organism evidence="2 3">
    <name type="scientific">Acinetobacter towneri</name>
    <dbReference type="NCBI Taxonomy" id="202956"/>
    <lineage>
        <taxon>Bacteria</taxon>
        <taxon>Pseudomonadati</taxon>
        <taxon>Pseudomonadota</taxon>
        <taxon>Gammaproteobacteria</taxon>
        <taxon>Moraxellales</taxon>
        <taxon>Moraxellaceae</taxon>
        <taxon>Acinetobacter</taxon>
    </lineage>
</organism>
<dbReference type="GO" id="GO:0004674">
    <property type="term" value="F:protein serine/threonine kinase activity"/>
    <property type="evidence" value="ECO:0007669"/>
    <property type="project" value="TreeGrafter"/>
</dbReference>
<evidence type="ECO:0000313" key="3">
    <source>
        <dbReference type="Proteomes" id="UP000186931"/>
    </source>
</evidence>
<dbReference type="EMBL" id="MKQS01000064">
    <property type="protein sequence ID" value="OFE42297.1"/>
    <property type="molecule type" value="Genomic_DNA"/>
</dbReference>
<dbReference type="RefSeq" id="WP_070155982.1">
    <property type="nucleotide sequence ID" value="NZ_MKQS01000064.1"/>
</dbReference>
<comment type="caution">
    <text evidence="2">The sequence shown here is derived from an EMBL/GenBank/DDBJ whole genome shotgun (WGS) entry which is preliminary data.</text>
</comment>
<dbReference type="SMART" id="SM00220">
    <property type="entry name" value="S_TKc"/>
    <property type="match status" value="1"/>
</dbReference>
<dbReference type="STRING" id="202956.BJN41_08565"/>
<dbReference type="PANTHER" id="PTHR44167">
    <property type="entry name" value="OVARIAN-SPECIFIC SERINE/THREONINE-PROTEIN KINASE LOK-RELATED"/>
    <property type="match status" value="1"/>
</dbReference>
<dbReference type="Proteomes" id="UP000186931">
    <property type="component" value="Unassembled WGS sequence"/>
</dbReference>
<dbReference type="Gene3D" id="1.10.510.10">
    <property type="entry name" value="Transferase(Phosphotransferase) domain 1"/>
    <property type="match status" value="1"/>
</dbReference>
<dbReference type="GO" id="GO:0005737">
    <property type="term" value="C:cytoplasm"/>
    <property type="evidence" value="ECO:0007669"/>
    <property type="project" value="TreeGrafter"/>
</dbReference>